<dbReference type="Proteomes" id="UP000782519">
    <property type="component" value="Unassembled WGS sequence"/>
</dbReference>
<dbReference type="InterPro" id="IPR029767">
    <property type="entry name" value="WecB-like"/>
</dbReference>
<dbReference type="InterPro" id="IPR003331">
    <property type="entry name" value="UDP_GlcNAc_Epimerase_2_dom"/>
</dbReference>
<proteinExistence type="predicted"/>
<dbReference type="InterPro" id="IPR020004">
    <property type="entry name" value="UDP-GlcNAc_Epase"/>
</dbReference>
<dbReference type="EC" id="3.2.1.183" evidence="2"/>
<protein>
    <submittedName>
        <fullName evidence="2">UDP-N-acetylglucosamine 2-epimerase (Hydrolyzing)</fullName>
        <ecNumber evidence="2">3.2.1.183</ecNumber>
    </submittedName>
</protein>
<accession>A0A933S4S2</accession>
<dbReference type="GO" id="GO:0006047">
    <property type="term" value="P:UDP-N-acetylglucosamine metabolic process"/>
    <property type="evidence" value="ECO:0007669"/>
    <property type="project" value="InterPro"/>
</dbReference>
<dbReference type="Pfam" id="PF02350">
    <property type="entry name" value="Epimerase_2"/>
    <property type="match status" value="1"/>
</dbReference>
<comment type="caution">
    <text evidence="2">The sequence shown here is derived from an EMBL/GenBank/DDBJ whole genome shotgun (WGS) entry which is preliminary data.</text>
</comment>
<gene>
    <name evidence="2" type="primary">neuC</name>
    <name evidence="2" type="ORF">HZA66_23985</name>
</gene>
<dbReference type="AlphaFoldDB" id="A0A933S4S2"/>
<reference evidence="2" key="1">
    <citation type="submission" date="2020-07" db="EMBL/GenBank/DDBJ databases">
        <title>Huge and variable diversity of episymbiotic CPR bacteria and DPANN archaea in groundwater ecosystems.</title>
        <authorList>
            <person name="He C.Y."/>
            <person name="Keren R."/>
            <person name="Whittaker M."/>
            <person name="Farag I.F."/>
            <person name="Doudna J."/>
            <person name="Cate J.H.D."/>
            <person name="Banfield J.F."/>
        </authorList>
    </citation>
    <scope>NUCLEOTIDE SEQUENCE</scope>
    <source>
        <strain evidence="2">NC_groundwater_1818_Pr3_B-0.1um_66_35</strain>
    </source>
</reference>
<dbReference type="EMBL" id="JACRJB010000067">
    <property type="protein sequence ID" value="MBI5132512.1"/>
    <property type="molecule type" value="Genomic_DNA"/>
</dbReference>
<sequence>MRKIVALTGTRADYGLMRPVYRAIAAQPQLDLHLIVTGMHLLPEFASSLAEVRGDNFATLSEASMILGEDSGKAMAQSIGLGTFAIAEHLGRLQPDIVMLPGDRSEILAGAIAAAHMNICAVHISGGDSSGTIDDSVRHATSKLSHFHLTTSDASTRRLIAMGEQPDRIVFVGEPGLDVLREMQFIPLSELAAEYGLDPARPIILATLHPVTDEAEQGAGQMQVTLHALSRLGHQVVFTYPNSDAGGRAMRDVLESWRGHDFLRIVPNLGSARYLSLMKAAALVLGNSSSAFLEAPSLSVAAVNIGTRQQSRERSENIIDADFDADQIVAAVNRALHDTAFREGLKACRNPYGDGHAAERIVDVLLHLRLDAGTTAKWLPSSGPYLCRST</sequence>
<dbReference type="PANTHER" id="PTHR43174">
    <property type="entry name" value="UDP-N-ACETYLGLUCOSAMINE 2-EPIMERASE"/>
    <property type="match status" value="1"/>
</dbReference>
<dbReference type="SUPFAM" id="SSF53756">
    <property type="entry name" value="UDP-Glycosyltransferase/glycogen phosphorylase"/>
    <property type="match status" value="1"/>
</dbReference>
<evidence type="ECO:0000259" key="1">
    <source>
        <dbReference type="Pfam" id="PF02350"/>
    </source>
</evidence>
<name>A0A933S4S2_RHOPL</name>
<evidence type="ECO:0000313" key="2">
    <source>
        <dbReference type="EMBL" id="MBI5132512.1"/>
    </source>
</evidence>
<evidence type="ECO:0000313" key="3">
    <source>
        <dbReference type="Proteomes" id="UP000782519"/>
    </source>
</evidence>
<keyword evidence="2" id="KW-0378">Hydrolase</keyword>
<organism evidence="2 3">
    <name type="scientific">Rhodopseudomonas palustris</name>
    <dbReference type="NCBI Taxonomy" id="1076"/>
    <lineage>
        <taxon>Bacteria</taxon>
        <taxon>Pseudomonadati</taxon>
        <taxon>Pseudomonadota</taxon>
        <taxon>Alphaproteobacteria</taxon>
        <taxon>Hyphomicrobiales</taxon>
        <taxon>Nitrobacteraceae</taxon>
        <taxon>Rhodopseudomonas</taxon>
    </lineage>
</organism>
<feature type="domain" description="UDP-N-acetylglucosamine 2-epimerase" evidence="1">
    <location>
        <begin position="23"/>
        <end position="365"/>
    </location>
</feature>
<dbReference type="Gene3D" id="3.40.50.2000">
    <property type="entry name" value="Glycogen Phosphorylase B"/>
    <property type="match status" value="2"/>
</dbReference>
<dbReference type="NCBIfam" id="TIGR03568">
    <property type="entry name" value="NeuC_NnaA"/>
    <property type="match status" value="1"/>
</dbReference>
<dbReference type="GO" id="GO:0004553">
    <property type="term" value="F:hydrolase activity, hydrolyzing O-glycosyl compounds"/>
    <property type="evidence" value="ECO:0007669"/>
    <property type="project" value="InterPro"/>
</dbReference>
<dbReference type="PANTHER" id="PTHR43174:SF3">
    <property type="entry name" value="UDP-N-ACETYLGLUCOSAMINE 2-EPIMERASE"/>
    <property type="match status" value="1"/>
</dbReference>
<keyword evidence="2" id="KW-0326">Glycosidase</keyword>
<dbReference type="CDD" id="cd03786">
    <property type="entry name" value="GTB_UDP-GlcNAc_2-Epimerase"/>
    <property type="match status" value="1"/>
</dbReference>